<keyword evidence="6" id="KW-0496">Mitochondrion</keyword>
<gene>
    <name evidence="5" type="ORF">PBRA_005162</name>
    <name evidence="6" type="ORF">PLBR_LOCUS1825</name>
</gene>
<dbReference type="Pfam" id="PF02156">
    <property type="entry name" value="Glyco_hydro_26"/>
    <property type="match status" value="1"/>
</dbReference>
<dbReference type="OrthoDB" id="428177at2759"/>
<keyword evidence="3" id="KW-0326">Glycosidase</keyword>
<dbReference type="InterPro" id="IPR017853">
    <property type="entry name" value="GH"/>
</dbReference>
<organism evidence="5 7">
    <name type="scientific">Plasmodiophora brassicae</name>
    <name type="common">Clubroot disease agent</name>
    <dbReference type="NCBI Taxonomy" id="37360"/>
    <lineage>
        <taxon>Eukaryota</taxon>
        <taxon>Sar</taxon>
        <taxon>Rhizaria</taxon>
        <taxon>Endomyxa</taxon>
        <taxon>Phytomyxea</taxon>
        <taxon>Plasmodiophorida</taxon>
        <taxon>Plasmodiophoridae</taxon>
        <taxon>Plasmodiophora</taxon>
    </lineage>
</organism>
<dbReference type="InterPro" id="IPR022790">
    <property type="entry name" value="GH26_dom"/>
</dbReference>
<evidence type="ECO:0000259" key="4">
    <source>
        <dbReference type="PROSITE" id="PS51764"/>
    </source>
</evidence>
<accession>A0A0G4IMM1</accession>
<dbReference type="AlphaFoldDB" id="A0A0G4IMM1"/>
<dbReference type="EMBL" id="OVEO01000003">
    <property type="protein sequence ID" value="SPQ94610.1"/>
    <property type="molecule type" value="Genomic_DNA"/>
</dbReference>
<dbReference type="PROSITE" id="PS51764">
    <property type="entry name" value="GH26"/>
    <property type="match status" value="1"/>
</dbReference>
<dbReference type="EMBL" id="CDSF01000068">
    <property type="protein sequence ID" value="CEO96553.1"/>
    <property type="molecule type" value="Genomic_DNA"/>
</dbReference>
<evidence type="ECO:0000313" key="8">
    <source>
        <dbReference type="Proteomes" id="UP000290189"/>
    </source>
</evidence>
<evidence type="ECO:0000313" key="5">
    <source>
        <dbReference type="EMBL" id="CEO96553.1"/>
    </source>
</evidence>
<dbReference type="PANTHER" id="PTHR40079">
    <property type="entry name" value="MANNAN ENDO-1,4-BETA-MANNOSIDASE E-RELATED"/>
    <property type="match status" value="1"/>
</dbReference>
<name>A0A0G4IMM1_PLABS</name>
<protein>
    <recommendedName>
        <fullName evidence="4">GH26 domain-containing protein</fullName>
    </recommendedName>
</protein>
<evidence type="ECO:0000313" key="6">
    <source>
        <dbReference type="EMBL" id="SPQ94610.1"/>
    </source>
</evidence>
<reference evidence="6 8" key="2">
    <citation type="submission" date="2018-03" db="EMBL/GenBank/DDBJ databases">
        <authorList>
            <person name="Fogelqvist J."/>
        </authorList>
    </citation>
    <scope>NUCLEOTIDE SEQUENCE [LARGE SCALE GENOMIC DNA]</scope>
</reference>
<dbReference type="PANTHER" id="PTHR40079:SF4">
    <property type="entry name" value="GH26 DOMAIN-CONTAINING PROTEIN-RELATED"/>
    <property type="match status" value="1"/>
</dbReference>
<feature type="domain" description="GH26" evidence="4">
    <location>
        <begin position="17"/>
        <end position="327"/>
    </location>
</feature>
<keyword evidence="7" id="KW-1185">Reference proteome</keyword>
<dbReference type="GO" id="GO:0006080">
    <property type="term" value="P:substituted mannan metabolic process"/>
    <property type="evidence" value="ECO:0007669"/>
    <property type="project" value="InterPro"/>
</dbReference>
<dbReference type="PROSITE" id="PS51257">
    <property type="entry name" value="PROKAR_LIPOPROTEIN"/>
    <property type="match status" value="1"/>
</dbReference>
<evidence type="ECO:0000256" key="1">
    <source>
        <dbReference type="ARBA" id="ARBA00007754"/>
    </source>
</evidence>
<keyword evidence="2" id="KW-0378">Hydrolase</keyword>
<evidence type="ECO:0000256" key="3">
    <source>
        <dbReference type="ARBA" id="ARBA00023295"/>
    </source>
</evidence>
<geneLocation type="mitochondrion" evidence="6"/>
<dbReference type="GO" id="GO:0016985">
    <property type="term" value="F:mannan endo-1,4-beta-mannosidase activity"/>
    <property type="evidence" value="ECO:0007669"/>
    <property type="project" value="InterPro"/>
</dbReference>
<dbReference type="Gene3D" id="3.20.20.80">
    <property type="entry name" value="Glycosidases"/>
    <property type="match status" value="1"/>
</dbReference>
<evidence type="ECO:0000313" key="7">
    <source>
        <dbReference type="Proteomes" id="UP000039324"/>
    </source>
</evidence>
<reference evidence="5 7" key="1">
    <citation type="submission" date="2015-02" db="EMBL/GenBank/DDBJ databases">
        <authorList>
            <person name="Chooi Y.-H."/>
        </authorList>
    </citation>
    <scope>NUCLEOTIDE SEQUENCE [LARGE SCALE GENOMIC DNA]</scope>
    <source>
        <strain evidence="5">E3</strain>
    </source>
</reference>
<comment type="similarity">
    <text evidence="1">Belongs to the glycosyl hydrolase 26 family.</text>
</comment>
<sequence length="371" mass="41788">MVPIRRQSLGAIAAVLACTAATIAGRDLFPHPGIYFGVFPDQPIQSSFGRLAVNGRYPAMLGTFLPYRNVLQDQYLKVMAEFCQGVLERSTVANVHPPMVHLTMQPVDSGPISPEPLQEFASLVRTYARKGLQIVVRWAPEFNLPEITWGGNPRQFIANWAMVANAVGDSAAMFWCPNVANEALSPTTYDDYYPGDRYVDIVGVDIYYEISKQPDNVKTNEIFIKSVTGEKWPRQKLWDFYDRFAAAKKKPFVVGETAAYWKTATEKGREIEVKRTWWNQLFSRAAMARFPLFKGVLWFNSHKREDNLDTDMRIFNEHDDTKSPVLVRFESDMSSPMSSAIVFADPATTATVVLRPKAPAPALPSSDRHPN</sequence>
<dbReference type="InterPro" id="IPR000805">
    <property type="entry name" value="Glyco_hydro_26"/>
</dbReference>
<evidence type="ECO:0000256" key="2">
    <source>
        <dbReference type="ARBA" id="ARBA00022801"/>
    </source>
</evidence>
<proteinExistence type="inferred from homology"/>
<dbReference type="SUPFAM" id="SSF51445">
    <property type="entry name" value="(Trans)glycosidases"/>
    <property type="match status" value="1"/>
</dbReference>
<dbReference type="Proteomes" id="UP000290189">
    <property type="component" value="Unassembled WGS sequence"/>
</dbReference>
<dbReference type="Proteomes" id="UP000039324">
    <property type="component" value="Unassembled WGS sequence"/>
</dbReference>